<reference evidence="3" key="1">
    <citation type="journal article" date="2015" name="BMC Genomics">
        <title>Draft genome of a commonly misdiagnosed multidrug resistant pathogen Candida auris.</title>
        <authorList>
            <person name="Chatterjee S."/>
            <person name="Alampalli S.V."/>
            <person name="Nageshan R.K."/>
            <person name="Chettiar S.T."/>
            <person name="Joshi S."/>
            <person name="Tatu U.S."/>
        </authorList>
    </citation>
    <scope>NUCLEOTIDE SEQUENCE [LARGE SCALE GENOMIC DNA]</scope>
    <source>
        <strain evidence="3">6684</strain>
    </source>
</reference>
<organism evidence="2 3">
    <name type="scientific">Candidozyma auris</name>
    <name type="common">Yeast</name>
    <name type="synonym">Candida auris</name>
    <dbReference type="NCBI Taxonomy" id="498019"/>
    <lineage>
        <taxon>Eukaryota</taxon>
        <taxon>Fungi</taxon>
        <taxon>Dikarya</taxon>
        <taxon>Ascomycota</taxon>
        <taxon>Saccharomycotina</taxon>
        <taxon>Pichiomycetes</taxon>
        <taxon>Metschnikowiaceae</taxon>
        <taxon>Candidozyma</taxon>
    </lineage>
</organism>
<dbReference type="AlphaFoldDB" id="A0A0L0NQB3"/>
<evidence type="ECO:0000313" key="2">
    <source>
        <dbReference type="EMBL" id="KND96326.1"/>
    </source>
</evidence>
<accession>A0A0L0NQB3</accession>
<sequence length="48" mass="5619">MKMTLWTFFLHFIEITLFDKSMEQPILIILKGNPHKFRLGESLSPGVL</sequence>
<feature type="signal peptide" evidence="1">
    <location>
        <begin position="1"/>
        <end position="18"/>
    </location>
</feature>
<dbReference type="EMBL" id="LGST01000057">
    <property type="protein sequence ID" value="KND96326.1"/>
    <property type="molecule type" value="Genomic_DNA"/>
</dbReference>
<feature type="chain" id="PRO_5005545298" evidence="1">
    <location>
        <begin position="19"/>
        <end position="48"/>
    </location>
</feature>
<dbReference type="Proteomes" id="UP000037122">
    <property type="component" value="Unassembled WGS sequence"/>
</dbReference>
<evidence type="ECO:0000256" key="1">
    <source>
        <dbReference type="SAM" id="SignalP"/>
    </source>
</evidence>
<protein>
    <submittedName>
        <fullName evidence="2">Uncharacterized protein</fullName>
    </submittedName>
</protein>
<proteinExistence type="predicted"/>
<dbReference type="VEuPathDB" id="FungiDB:QG37_07457"/>
<comment type="caution">
    <text evidence="2">The sequence shown here is derived from an EMBL/GenBank/DDBJ whole genome shotgun (WGS) entry which is preliminary data.</text>
</comment>
<name>A0A0L0NQB3_CANAR</name>
<keyword evidence="1" id="KW-0732">Signal</keyword>
<gene>
    <name evidence="2" type="ORF">QG37_07457</name>
</gene>
<evidence type="ECO:0000313" key="3">
    <source>
        <dbReference type="Proteomes" id="UP000037122"/>
    </source>
</evidence>